<keyword evidence="7" id="KW-1185">Reference proteome</keyword>
<keyword evidence="4" id="KW-0560">Oxidoreductase</keyword>
<evidence type="ECO:0000313" key="6">
    <source>
        <dbReference type="EMBL" id="CAD7056906.1"/>
    </source>
</evidence>
<dbReference type="Gene3D" id="3.90.700.10">
    <property type="entry name" value="Succinate dehydrogenase/fumarate reductase flavoprotein, catalytic domain"/>
    <property type="match status" value="1"/>
</dbReference>
<accession>A0ABN7K5F3</accession>
<keyword evidence="2" id="KW-0285">Flavoprotein</keyword>
<keyword evidence="3" id="KW-0274">FAD</keyword>
<dbReference type="InterPro" id="IPR027477">
    <property type="entry name" value="Succ_DH/fumarate_Rdtase_cat_sf"/>
</dbReference>
<dbReference type="NCBIfam" id="TIGR02485">
    <property type="entry name" value="CobZ_N-term"/>
    <property type="match status" value="1"/>
</dbReference>
<dbReference type="EMBL" id="CABFWE030000016">
    <property type="protein sequence ID" value="CAD7056906.1"/>
    <property type="molecule type" value="Genomic_DNA"/>
</dbReference>
<dbReference type="InterPro" id="IPR003953">
    <property type="entry name" value="FAD-dep_OxRdtase_2_FAD-bd"/>
</dbReference>
<name>A0ABN7K5F3_9HYPH</name>
<reference evidence="6 7" key="1">
    <citation type="submission" date="2020-11" db="EMBL/GenBank/DDBJ databases">
        <authorList>
            <person name="Lassalle F."/>
        </authorList>
    </citation>
    <scope>NUCLEOTIDE SEQUENCE [LARGE SCALE GENOMIC DNA]</scope>
    <source>
        <strain evidence="6 7">AB21</strain>
    </source>
</reference>
<dbReference type="InterPro" id="IPR050315">
    <property type="entry name" value="FAD-oxidoreductase_2"/>
</dbReference>
<organism evidence="6 7">
    <name type="scientific">Pseudorhizobium halotolerans</name>
    <dbReference type="NCBI Taxonomy" id="1233081"/>
    <lineage>
        <taxon>Bacteria</taxon>
        <taxon>Pseudomonadati</taxon>
        <taxon>Pseudomonadota</taxon>
        <taxon>Alphaproteobacteria</taxon>
        <taxon>Hyphomicrobiales</taxon>
        <taxon>Rhizobiaceae</taxon>
        <taxon>Rhizobium/Agrobacterium group</taxon>
        <taxon>Pseudorhizobium</taxon>
    </lineage>
</organism>
<dbReference type="PANTHER" id="PTHR43400:SF7">
    <property type="entry name" value="FAD-DEPENDENT OXIDOREDUCTASE 2 FAD BINDING DOMAIN-CONTAINING PROTEIN"/>
    <property type="match status" value="1"/>
</dbReference>
<evidence type="ECO:0000256" key="2">
    <source>
        <dbReference type="ARBA" id="ARBA00022630"/>
    </source>
</evidence>
<sequence length="474" mass="51512">MTTADYDVLIAGGGNAALCAAISARRNGASVLVVEAAPRFYRGGNTRHTRNMRCAHDSATETLSGPYYEEEFFEDLLRVTGGKTDEKLARMMIAESKDMLNWIVEQGVRFQPSLGGTLSLGRTNSFFLGGGRAMLNALYRTAEQLGVEVRYDTEVVDLDIVDGRFRSATVLHRGQRQSIAAKAFVAASGGFEANIDWLKEGWGEIAENFLIRGTPYNRGTVLKMLIESGAQQIGDPTQCHAVAIDARAPKYDGGIITRLDCVVFGIVVNRDAQRFYDEGEDVWPKRYAIWGRLVAAQPDQIAYIIFDARSLELFMPSLFPPVKAMTIPDLAGKLGLDASALEKTVSDFNAAVQPGTFDHTSLDDCRTEGLSPPKTHWARRIEEAPFYAYPVRPGITFTYLGVRVNEQSRMMMADGRPAANMFAAGEIMAGNVLGQGYAAGIGMTIGSVFGRIAGREAAAEVRANSTASAAMEIA</sequence>
<dbReference type="Proteomes" id="UP000601041">
    <property type="component" value="Unassembled WGS sequence"/>
</dbReference>
<evidence type="ECO:0000256" key="4">
    <source>
        <dbReference type="ARBA" id="ARBA00023002"/>
    </source>
</evidence>
<dbReference type="RefSeq" id="WP_142590123.1">
    <property type="nucleotide sequence ID" value="NZ_CABFWE030000016.1"/>
</dbReference>
<dbReference type="SUPFAM" id="SSF51905">
    <property type="entry name" value="FAD/NAD(P)-binding domain"/>
    <property type="match status" value="1"/>
</dbReference>
<evidence type="ECO:0000256" key="3">
    <source>
        <dbReference type="ARBA" id="ARBA00022827"/>
    </source>
</evidence>
<dbReference type="PANTHER" id="PTHR43400">
    <property type="entry name" value="FUMARATE REDUCTASE"/>
    <property type="match status" value="1"/>
</dbReference>
<dbReference type="InterPro" id="IPR036188">
    <property type="entry name" value="FAD/NAD-bd_sf"/>
</dbReference>
<protein>
    <submittedName>
        <fullName evidence="6">FAD-dependent tricarballylate dehydrogenase TcuA</fullName>
    </submittedName>
</protein>
<dbReference type="SUPFAM" id="SSF56425">
    <property type="entry name" value="Succinate dehydrogenase/fumarate reductase flavoprotein, catalytic domain"/>
    <property type="match status" value="1"/>
</dbReference>
<proteinExistence type="predicted"/>
<dbReference type="Gene3D" id="3.50.50.60">
    <property type="entry name" value="FAD/NAD(P)-binding domain"/>
    <property type="match status" value="1"/>
</dbReference>
<feature type="domain" description="FAD-dependent oxidoreductase 2 FAD-binding" evidence="5">
    <location>
        <begin position="7"/>
        <end position="434"/>
    </location>
</feature>
<dbReference type="NCBIfam" id="NF006130">
    <property type="entry name" value="PRK08274.1"/>
    <property type="match status" value="1"/>
</dbReference>
<dbReference type="InterPro" id="IPR012831">
    <property type="entry name" value="CobZ"/>
</dbReference>
<dbReference type="Pfam" id="PF00890">
    <property type="entry name" value="FAD_binding_2"/>
    <property type="match status" value="1"/>
</dbReference>
<comment type="cofactor">
    <cofactor evidence="1">
        <name>FAD</name>
        <dbReference type="ChEBI" id="CHEBI:57692"/>
    </cofactor>
</comment>
<evidence type="ECO:0000313" key="7">
    <source>
        <dbReference type="Proteomes" id="UP000601041"/>
    </source>
</evidence>
<evidence type="ECO:0000256" key="1">
    <source>
        <dbReference type="ARBA" id="ARBA00001974"/>
    </source>
</evidence>
<gene>
    <name evidence="6" type="ORF">RHAB21_01068</name>
</gene>
<comment type="caution">
    <text evidence="6">The sequence shown here is derived from an EMBL/GenBank/DDBJ whole genome shotgun (WGS) entry which is preliminary data.</text>
</comment>
<evidence type="ECO:0000259" key="5">
    <source>
        <dbReference type="Pfam" id="PF00890"/>
    </source>
</evidence>